<sequence length="343" mass="36050">MQDTIKGFAASLPERQASFAERGCAMPFTAPMLSGARLRRGSSGPAEMLLPALGGRGVYVMGWNACLLHCAPSLHDRQLWDRIATQERPTPALVRAAAREVARLGYAGRPAQAAAKAALRQQEAVRDGLRDVLAARFLPLAPDAADLLAPMVAVLAQAGTGPGQLSERSPSAAIPQAIVALEAFCASIAAWSQMAQTPQERRGAAIALGAARMTLLVADASLQALWRTVAELPARLARGEVRQGDVLPLLADLASRADWLLDGWTMVGALWAAAGAAGRGGVLAELVSVLPVPPLEAESWPGPRAEWDTLLRARRMVAPGPAWSCGGLVDLAQRNEALRALAP</sequence>
<evidence type="ECO:0000313" key="1">
    <source>
        <dbReference type="EMBL" id="NKE44225.1"/>
    </source>
</evidence>
<proteinExistence type="predicted"/>
<reference evidence="1 2" key="1">
    <citation type="submission" date="2020-03" db="EMBL/GenBank/DDBJ databases">
        <title>Roseomonas selenitidurans sp. nov. isolated from soil.</title>
        <authorList>
            <person name="Liu H."/>
        </authorList>
    </citation>
    <scope>NUCLEOTIDE SEQUENCE [LARGE SCALE GENOMIC DNA]</scope>
    <source>
        <strain evidence="1 2">JCM 15073</strain>
    </source>
</reference>
<protein>
    <submittedName>
        <fullName evidence="1">Uncharacterized protein</fullName>
    </submittedName>
</protein>
<comment type="caution">
    <text evidence="1">The sequence shown here is derived from an EMBL/GenBank/DDBJ whole genome shotgun (WGS) entry which is preliminary data.</text>
</comment>
<dbReference type="RefSeq" id="WP_168048054.1">
    <property type="nucleotide sequence ID" value="NZ_JAATJR010000002.1"/>
</dbReference>
<dbReference type="EMBL" id="JAAVTX010000002">
    <property type="protein sequence ID" value="NKE44225.1"/>
    <property type="molecule type" value="Genomic_DNA"/>
</dbReference>
<name>A0ABX1EWD4_9PROT</name>
<evidence type="ECO:0000313" key="2">
    <source>
        <dbReference type="Proteomes" id="UP000765160"/>
    </source>
</evidence>
<gene>
    <name evidence="1" type="ORF">HB662_05515</name>
</gene>
<organism evidence="1 2">
    <name type="scientific">Falsiroseomonas frigidaquae</name>
    <dbReference type="NCBI Taxonomy" id="487318"/>
    <lineage>
        <taxon>Bacteria</taxon>
        <taxon>Pseudomonadati</taxon>
        <taxon>Pseudomonadota</taxon>
        <taxon>Alphaproteobacteria</taxon>
        <taxon>Acetobacterales</taxon>
        <taxon>Roseomonadaceae</taxon>
        <taxon>Falsiroseomonas</taxon>
    </lineage>
</organism>
<keyword evidence="2" id="KW-1185">Reference proteome</keyword>
<dbReference type="Proteomes" id="UP000765160">
    <property type="component" value="Unassembled WGS sequence"/>
</dbReference>
<accession>A0ABX1EWD4</accession>